<dbReference type="InterPro" id="IPR001054">
    <property type="entry name" value="A/G_cyclase"/>
</dbReference>
<keyword evidence="1" id="KW-1133">Transmembrane helix</keyword>
<dbReference type="EMBL" id="JMCB01000031">
    <property type="protein sequence ID" value="KFE60122.1"/>
    <property type="molecule type" value="Genomic_DNA"/>
</dbReference>
<dbReference type="Proteomes" id="UP000028725">
    <property type="component" value="Unassembled WGS sequence"/>
</dbReference>
<accession>A0A085VXF9</accession>
<proteinExistence type="predicted"/>
<dbReference type="PANTHER" id="PTHR43081:SF1">
    <property type="entry name" value="ADENYLATE CYCLASE, TERMINAL-DIFFERENTIATION SPECIFIC"/>
    <property type="match status" value="1"/>
</dbReference>
<name>A0A085VXF9_9BACT</name>
<dbReference type="RefSeq" id="WP_240487258.1">
    <property type="nucleotide sequence ID" value="NZ_JMCB01000031.1"/>
</dbReference>
<evidence type="ECO:0000256" key="1">
    <source>
        <dbReference type="SAM" id="Phobius"/>
    </source>
</evidence>
<dbReference type="SMART" id="SM00044">
    <property type="entry name" value="CYCc"/>
    <property type="match status" value="1"/>
</dbReference>
<dbReference type="PANTHER" id="PTHR43081">
    <property type="entry name" value="ADENYLATE CYCLASE, TERMINAL-DIFFERENTIATION SPECIFIC-RELATED"/>
    <property type="match status" value="1"/>
</dbReference>
<dbReference type="PROSITE" id="PS50125">
    <property type="entry name" value="GUANYLATE_CYCLASE_2"/>
    <property type="match status" value="1"/>
</dbReference>
<keyword evidence="4" id="KW-1185">Reference proteome</keyword>
<evidence type="ECO:0000313" key="3">
    <source>
        <dbReference type="EMBL" id="KFE60122.1"/>
    </source>
</evidence>
<evidence type="ECO:0000313" key="4">
    <source>
        <dbReference type="Proteomes" id="UP000028725"/>
    </source>
</evidence>
<feature type="transmembrane region" description="Helical" evidence="1">
    <location>
        <begin position="160"/>
        <end position="177"/>
    </location>
</feature>
<dbReference type="InterPro" id="IPR029787">
    <property type="entry name" value="Nucleotide_cyclase"/>
</dbReference>
<dbReference type="STRING" id="394096.DB31_5993"/>
<dbReference type="GO" id="GO:0004016">
    <property type="term" value="F:adenylate cyclase activity"/>
    <property type="evidence" value="ECO:0007669"/>
    <property type="project" value="UniProtKB-ARBA"/>
</dbReference>
<keyword evidence="1" id="KW-0472">Membrane</keyword>
<dbReference type="InterPro" id="IPR050697">
    <property type="entry name" value="Adenylyl/Guanylyl_Cyclase_3/4"/>
</dbReference>
<feature type="transmembrane region" description="Helical" evidence="1">
    <location>
        <begin position="81"/>
        <end position="97"/>
    </location>
</feature>
<gene>
    <name evidence="3" type="ORF">DB31_5993</name>
</gene>
<dbReference type="GO" id="GO:0006171">
    <property type="term" value="P:cAMP biosynthetic process"/>
    <property type="evidence" value="ECO:0007669"/>
    <property type="project" value="TreeGrafter"/>
</dbReference>
<feature type="domain" description="Guanylate cyclase" evidence="2">
    <location>
        <begin position="248"/>
        <end position="380"/>
    </location>
</feature>
<keyword evidence="1" id="KW-0812">Transmembrane</keyword>
<reference evidence="3 4" key="1">
    <citation type="submission" date="2014-04" db="EMBL/GenBank/DDBJ databases">
        <title>Genome assembly of Hyalangium minutum DSM 14724.</title>
        <authorList>
            <person name="Sharma G."/>
            <person name="Subramanian S."/>
        </authorList>
    </citation>
    <scope>NUCLEOTIDE SEQUENCE [LARGE SCALE GENOMIC DNA]</scope>
    <source>
        <strain evidence="3 4">DSM 14724</strain>
    </source>
</reference>
<evidence type="ECO:0000259" key="2">
    <source>
        <dbReference type="PROSITE" id="PS50125"/>
    </source>
</evidence>
<dbReference type="Gene3D" id="3.30.70.1230">
    <property type="entry name" value="Nucleotide cyclase"/>
    <property type="match status" value="1"/>
</dbReference>
<feature type="transmembrane region" description="Helical" evidence="1">
    <location>
        <begin position="44"/>
        <end position="61"/>
    </location>
</feature>
<protein>
    <submittedName>
        <fullName evidence="3">Adenylate cyclase</fullName>
    </submittedName>
</protein>
<sequence length="444" mass="49007">MAIVSIDRWRKRKPGTGTTVARFELARANQAQVLAEGALKGERAVALVRLLLFLLMGLSQGGIRELRGEHVLQDGVRRGTILGYLVFVLVTTAILWLREKPDVHRSRWMPIPTTIIDVAFLVTMGWRTYVLEGRFTEGMYAAGAAAVLSFSVVRYSVLHVVFSTVLTAGGYVFLSWLRGSFSWMQSCFVVGCFLSLGMMLGWTNHAVRFMFLNLRQRENLSRFLPRQVVNRVMESGETALLPVQREVTILFSDIRGFTSLSETLPPQQVLALLDDYFGHMTQIVMAREGMVNKFLGDGMLACWGVPDHSEDHAEQAMRAALDMRTKLVELNAWREKHGQPPLRIGIGLHTGVVAAGMLGGTQQHEYTIIGDAVNVASRIEGLTKAVGVDILVSASTWKRAGAGFQGELVGEEEVKGRKESVVLYSLKGRAPGAGTVFPEERTGS</sequence>
<dbReference type="GO" id="GO:0035556">
    <property type="term" value="P:intracellular signal transduction"/>
    <property type="evidence" value="ECO:0007669"/>
    <property type="project" value="InterPro"/>
</dbReference>
<feature type="transmembrane region" description="Helical" evidence="1">
    <location>
        <begin position="183"/>
        <end position="207"/>
    </location>
</feature>
<dbReference type="SUPFAM" id="SSF55073">
    <property type="entry name" value="Nucleotide cyclase"/>
    <property type="match status" value="1"/>
</dbReference>
<dbReference type="Pfam" id="PF00211">
    <property type="entry name" value="Guanylate_cyc"/>
    <property type="match status" value="1"/>
</dbReference>
<feature type="transmembrane region" description="Helical" evidence="1">
    <location>
        <begin position="109"/>
        <end position="129"/>
    </location>
</feature>
<dbReference type="CDD" id="cd07302">
    <property type="entry name" value="CHD"/>
    <property type="match status" value="1"/>
</dbReference>
<comment type="caution">
    <text evidence="3">The sequence shown here is derived from an EMBL/GenBank/DDBJ whole genome shotgun (WGS) entry which is preliminary data.</text>
</comment>
<dbReference type="AlphaFoldDB" id="A0A085VXF9"/>
<organism evidence="3 4">
    <name type="scientific">Hyalangium minutum</name>
    <dbReference type="NCBI Taxonomy" id="394096"/>
    <lineage>
        <taxon>Bacteria</taxon>
        <taxon>Pseudomonadati</taxon>
        <taxon>Myxococcota</taxon>
        <taxon>Myxococcia</taxon>
        <taxon>Myxococcales</taxon>
        <taxon>Cystobacterineae</taxon>
        <taxon>Archangiaceae</taxon>
        <taxon>Hyalangium</taxon>
    </lineage>
</organism>
<dbReference type="PATRIC" id="fig|394096.3.peg.8711"/>